<evidence type="ECO:0000256" key="2">
    <source>
        <dbReference type="RuleBase" id="RU004328"/>
    </source>
</evidence>
<dbReference type="STRING" id="489703.SAMN04488038_10160"/>
<dbReference type="RefSeq" id="WP_177188767.1">
    <property type="nucleotide sequence ID" value="NZ_FOFS01000001.1"/>
</dbReference>
<accession>A0A1H8ZIW1</accession>
<dbReference type="PANTHER" id="PTHR11240:SF22">
    <property type="entry name" value="RIBONUCLEASE T2"/>
    <property type="match status" value="1"/>
</dbReference>
<dbReference type="InterPro" id="IPR001568">
    <property type="entry name" value="RNase_T2-like"/>
</dbReference>
<reference evidence="3 4" key="1">
    <citation type="submission" date="2016-10" db="EMBL/GenBank/DDBJ databases">
        <authorList>
            <person name="de Groot N.N."/>
        </authorList>
    </citation>
    <scope>NUCLEOTIDE SEQUENCE [LARGE SCALE GENOMIC DNA]</scope>
    <source>
        <strain evidence="3 4">DSM 25927</strain>
    </source>
</reference>
<dbReference type="Gene3D" id="3.90.730.10">
    <property type="entry name" value="Ribonuclease T2-like"/>
    <property type="match status" value="1"/>
</dbReference>
<dbReference type="GO" id="GO:0003723">
    <property type="term" value="F:RNA binding"/>
    <property type="evidence" value="ECO:0007669"/>
    <property type="project" value="InterPro"/>
</dbReference>
<comment type="similarity">
    <text evidence="1 2">Belongs to the RNase T2 family.</text>
</comment>
<dbReference type="SUPFAM" id="SSF55895">
    <property type="entry name" value="Ribonuclease Rh-like"/>
    <property type="match status" value="1"/>
</dbReference>
<dbReference type="AlphaFoldDB" id="A0A1H8ZIW1"/>
<organism evidence="3 4">
    <name type="scientific">Solimonas aquatica</name>
    <dbReference type="NCBI Taxonomy" id="489703"/>
    <lineage>
        <taxon>Bacteria</taxon>
        <taxon>Pseudomonadati</taxon>
        <taxon>Pseudomonadota</taxon>
        <taxon>Gammaproteobacteria</taxon>
        <taxon>Nevskiales</taxon>
        <taxon>Nevskiaceae</taxon>
        <taxon>Solimonas</taxon>
    </lineage>
</organism>
<dbReference type="InterPro" id="IPR036430">
    <property type="entry name" value="RNase_T2-like_sf"/>
</dbReference>
<dbReference type="PROSITE" id="PS00530">
    <property type="entry name" value="RNASE_T2_1"/>
    <property type="match status" value="1"/>
</dbReference>
<dbReference type="GO" id="GO:0033897">
    <property type="term" value="F:ribonuclease T2 activity"/>
    <property type="evidence" value="ECO:0007669"/>
    <property type="project" value="InterPro"/>
</dbReference>
<evidence type="ECO:0000256" key="1">
    <source>
        <dbReference type="ARBA" id="ARBA00007469"/>
    </source>
</evidence>
<dbReference type="PANTHER" id="PTHR11240">
    <property type="entry name" value="RIBONUCLEASE T2"/>
    <property type="match status" value="1"/>
</dbReference>
<name>A0A1H8ZIW1_9GAMM</name>
<sequence>MLLAAGLASGGGAEAGGTPGQFDYWVLSLSWIPEFCKIEPGDSQCKYPSNGFYVHGLWPQYERGYPAYCAPREQVPEDMVLRLQPIMPTRELIQYEWNKHGSCSGLSQEEYFMQLERARRAIAIPEQYQAPEQYQVDSAFNIKQAFLAVNPSFDDQSLVLQCHGKFLREVRVCFNADLEPRACGRDVEDKCRDKITIRPGRNIE</sequence>
<evidence type="ECO:0000313" key="4">
    <source>
        <dbReference type="Proteomes" id="UP000199233"/>
    </source>
</evidence>
<evidence type="ECO:0000313" key="3">
    <source>
        <dbReference type="EMBL" id="SEP64380.1"/>
    </source>
</evidence>
<dbReference type="InterPro" id="IPR018188">
    <property type="entry name" value="RNase_T2_His_AS_1"/>
</dbReference>
<gene>
    <name evidence="3" type="ORF">SAMN04488038_10160</name>
</gene>
<dbReference type="EMBL" id="FOFS01000001">
    <property type="protein sequence ID" value="SEP64380.1"/>
    <property type="molecule type" value="Genomic_DNA"/>
</dbReference>
<dbReference type="Pfam" id="PF00445">
    <property type="entry name" value="Ribonuclease_T2"/>
    <property type="match status" value="1"/>
</dbReference>
<proteinExistence type="inferred from homology"/>
<keyword evidence="4" id="KW-1185">Reference proteome</keyword>
<dbReference type="Proteomes" id="UP000199233">
    <property type="component" value="Unassembled WGS sequence"/>
</dbReference>
<dbReference type="PROSITE" id="PS00531">
    <property type="entry name" value="RNASE_T2_2"/>
    <property type="match status" value="1"/>
</dbReference>
<dbReference type="GO" id="GO:0006401">
    <property type="term" value="P:RNA catabolic process"/>
    <property type="evidence" value="ECO:0007669"/>
    <property type="project" value="TreeGrafter"/>
</dbReference>
<protein>
    <submittedName>
        <fullName evidence="3">Ribonuclease T2</fullName>
    </submittedName>
</protein>
<dbReference type="InterPro" id="IPR033130">
    <property type="entry name" value="RNase_T2_His_AS_2"/>
</dbReference>